<sequence length="1705" mass="191730">MPKIHYGFLINIYKMKNNINLPTEIEFVFKRNESKKVELDPIVPLFQIKTSESGILKFKYLRIIHEGTFQDSHSGIITIDVKKNSFVTVTDFLTDGSPDPKGKDGKYPTIYHTLNFTITGDSPIKIIKEFRFCIDKKHPIDKTPQLYRLHKLYDPNITSIESLCENSILTGFYGLEEGETCKSNGVFKLPSLKTAAKAFKNCTNLIGELPDNNPFGSNETLQPFNLFGSDETLQPFFPDIKEMYSGDSLLIGDLLKYIPLGDMREYTKQCPEKKISSTDAFKGCSSLVGSLAHIMGSLDFLDLSLNLLRDCSKIVTGFIESKQRKEGLYVFQVRVTESKKRNFQLVGFSMDKKVSMTMSIVGNKDTNYYKGEKTFIYEPSSIISYSFPSQGEYIIYLYWCVKREIAPVVKKIYFSTFPEEIDNFFNPNVTRFYIIKDEDINNLDYLLFEQSWLDFNTEEDEKDSNFLPPALLTLKMPSLNSMMYTYSKTGISVIPENLFENSTVENVTDIYYLFGGCNSLSRIPPKLFSKFKIIEYAESIFSDCGIIEHINEDVFLGSTFTNMCSTFRNCSALESIPDKLLYNNTKLNSMKYTFSGCDNLTKIPAKLLYNNTKLQEFIAVFSYCTSLGGPLLYGIPSNFFDTNTKLTNVDRAFEGCKRLGGIPDGLFLKNTKIESFSSTFAGCSSFFFRELPSKLFSKTMGKDFSNTFAYCINLKEISGNIFEDLTTITCLDNTFIGCERLEEMPLGLFYSGKRNSKEKIKSMNSTFKDCKNLKNIPYNFFNYFLNVEGFSSIFQGCTNLSKVFSGSEKIYNNKDKSKAEEFSFAFQGCTKLEHIPDDIFYTCVKADTFESTFEGCSVLTGISDDLFKTNKEVTNFKATFKYCDSINLPKKLFANNLGVTTFESTFEATPVPERSININPKGKTIPPGFFSRNLKVKCFERTFKNNIELTGEIPLDSFCNHDYENVSFCETFYNCSGLTGPIPEMLFEGTFTVSTFKGTFSGCSGLTGPIPGMLFIVTGDVGSFEGTFSGCSGLTGPIPNMLFHGKNKVGSFKDTFKNCSGLTGPIPEMLFPANDKVETFESTFEGCENISGTILPSLFADKPGVQTFKSTFKGCKNISGTIPAKLFKNNGMVETFESTFEGCENISGTIPRFLFWVLLGVQTFKSTFKGCKKIEGPIPEDLFSPNTKVSTFESTFEGCENISGTIPNLLFFLKSDVTTFKSTFKGCKKISGTILEDLFASNTKVSTFESTFEGCENIKKLSKKIFLDKPKVITFKSTFKGCKKILSEKPGEKPDEKLGEIPEKLFWNNPEVITFESTFEGCENIRIIPPSLFENKPGVTTFKSTFKGCKKISDTIPENLFKGKPGVTTFESTFEGCEKISGTIPENLFKGNPGVTTFESTFEGCENIEGGIPEKLFQNNRGVLTFKSTFKGCKGISEKIPEVLFDNSSNVQTFESTFEGCENIKISDCFMCNPIVTNFKRTFVGCKKIESISEELFGGNCSVLTFESTFEGCENIKIISADLFSNKSDVTTFKSTFKDCNALEAIDSNLFDGNNCVESFEETFLNCHNLKYIYKKPESKKIFGKNTSAYNFKSTFKNCGFNFGLPTDVSPNIMKMGDVITFAELFTTLKSEKEGDISMTEMFYNTQLNSGFSALINELETNLGKNKLRDMYNGGKLDKMFYAQACSTNEDDIKTLKDYPKLNME</sequence>
<name>A0A5J4SQQ7_9ZZZZ</name>
<comment type="caution">
    <text evidence="1">The sequence shown here is derived from an EMBL/GenBank/DDBJ whole genome shotgun (WGS) entry which is preliminary data.</text>
</comment>
<reference evidence="1" key="1">
    <citation type="submission" date="2019-03" db="EMBL/GenBank/DDBJ databases">
        <title>Single cell metagenomics reveals metabolic interactions within the superorganism composed of flagellate Streblomastix strix and complex community of Bacteroidetes bacteria on its surface.</title>
        <authorList>
            <person name="Treitli S.C."/>
            <person name="Kolisko M."/>
            <person name="Husnik F."/>
            <person name="Keeling P."/>
            <person name="Hampl V."/>
        </authorList>
    </citation>
    <scope>NUCLEOTIDE SEQUENCE</scope>
    <source>
        <strain evidence="1">STM</strain>
    </source>
</reference>
<protein>
    <submittedName>
        <fullName evidence="1">Uncharacterized protein</fullName>
    </submittedName>
</protein>
<organism evidence="1">
    <name type="scientific">termite gut metagenome</name>
    <dbReference type="NCBI Taxonomy" id="433724"/>
    <lineage>
        <taxon>unclassified sequences</taxon>
        <taxon>metagenomes</taxon>
        <taxon>organismal metagenomes</taxon>
    </lineage>
</organism>
<accession>A0A5J4SQQ7</accession>
<dbReference type="EMBL" id="SNRY01000068">
    <property type="protein sequence ID" value="KAA6348416.1"/>
    <property type="molecule type" value="Genomic_DNA"/>
</dbReference>
<dbReference type="Gene3D" id="3.80.10.10">
    <property type="entry name" value="Ribonuclease Inhibitor"/>
    <property type="match status" value="2"/>
</dbReference>
<dbReference type="InterPro" id="IPR032675">
    <property type="entry name" value="LRR_dom_sf"/>
</dbReference>
<evidence type="ECO:0000313" key="1">
    <source>
        <dbReference type="EMBL" id="KAA6348416.1"/>
    </source>
</evidence>
<gene>
    <name evidence="1" type="ORF">EZS27_004108</name>
</gene>
<dbReference type="Pfam" id="PF03382">
    <property type="entry name" value="DUF285"/>
    <property type="match status" value="3"/>
</dbReference>
<proteinExistence type="predicted"/>
<dbReference type="SUPFAM" id="SSF52047">
    <property type="entry name" value="RNI-like"/>
    <property type="match status" value="1"/>
</dbReference>
<dbReference type="InterPro" id="IPR005046">
    <property type="entry name" value="DUF285"/>
</dbReference>